<protein>
    <recommendedName>
        <fullName evidence="11">G-protein coupled receptors family 1 profile domain-containing protein</fullName>
    </recommendedName>
</protein>
<comment type="subcellular location">
    <subcellularLocation>
        <location evidence="1">Cell membrane</location>
        <topology evidence="1">Multi-pass membrane protein</topology>
    </subcellularLocation>
</comment>
<name>V4AZX9_LOTGI</name>
<dbReference type="OrthoDB" id="6098433at2759"/>
<dbReference type="PANTHER" id="PTHR24246:SF27">
    <property type="entry name" value="ADENOSINE RECEPTOR, ISOFORM A"/>
    <property type="match status" value="1"/>
</dbReference>
<feature type="transmembrane region" description="Helical" evidence="10">
    <location>
        <begin position="197"/>
        <end position="219"/>
    </location>
</feature>
<evidence type="ECO:0000256" key="4">
    <source>
        <dbReference type="ARBA" id="ARBA00022989"/>
    </source>
</evidence>
<dbReference type="PANTHER" id="PTHR24246">
    <property type="entry name" value="OLFACTORY RECEPTOR AND ADENOSINE RECEPTOR"/>
    <property type="match status" value="1"/>
</dbReference>
<dbReference type="RefSeq" id="XP_009048835.1">
    <property type="nucleotide sequence ID" value="XM_009050587.1"/>
</dbReference>
<organism evidence="12 13">
    <name type="scientific">Lottia gigantea</name>
    <name type="common">Giant owl limpet</name>
    <dbReference type="NCBI Taxonomy" id="225164"/>
    <lineage>
        <taxon>Eukaryota</taxon>
        <taxon>Metazoa</taxon>
        <taxon>Spiralia</taxon>
        <taxon>Lophotrochozoa</taxon>
        <taxon>Mollusca</taxon>
        <taxon>Gastropoda</taxon>
        <taxon>Patellogastropoda</taxon>
        <taxon>Lottioidea</taxon>
        <taxon>Lottiidae</taxon>
        <taxon>Lottia</taxon>
    </lineage>
</organism>
<dbReference type="Proteomes" id="UP000030746">
    <property type="component" value="Unassembled WGS sequence"/>
</dbReference>
<dbReference type="CTD" id="20237592"/>
<evidence type="ECO:0000313" key="13">
    <source>
        <dbReference type="Proteomes" id="UP000030746"/>
    </source>
</evidence>
<dbReference type="Gene3D" id="1.20.1070.10">
    <property type="entry name" value="Rhodopsin 7-helix transmembrane proteins"/>
    <property type="match status" value="1"/>
</dbReference>
<dbReference type="SUPFAM" id="SSF81321">
    <property type="entry name" value="Family A G protein-coupled receptor-like"/>
    <property type="match status" value="1"/>
</dbReference>
<dbReference type="HOGENOM" id="CLU_636623_0_0_1"/>
<evidence type="ECO:0000256" key="2">
    <source>
        <dbReference type="ARBA" id="ARBA00022475"/>
    </source>
</evidence>
<keyword evidence="6 10" id="KW-0472">Membrane</keyword>
<feature type="domain" description="G-protein coupled receptors family 1 profile" evidence="11">
    <location>
        <begin position="135"/>
        <end position="384"/>
    </location>
</feature>
<keyword evidence="3 10" id="KW-0812">Transmembrane</keyword>
<evidence type="ECO:0000313" key="12">
    <source>
        <dbReference type="EMBL" id="ESP00716.1"/>
    </source>
</evidence>
<feature type="transmembrane region" description="Helical" evidence="10">
    <location>
        <begin position="365"/>
        <end position="390"/>
    </location>
</feature>
<evidence type="ECO:0000259" key="11">
    <source>
        <dbReference type="PROSITE" id="PS50262"/>
    </source>
</evidence>
<dbReference type="OMA" id="CHIGITH"/>
<keyword evidence="9" id="KW-0807">Transducer</keyword>
<evidence type="ECO:0000256" key="8">
    <source>
        <dbReference type="ARBA" id="ARBA00023180"/>
    </source>
</evidence>
<proteinExistence type="predicted"/>
<gene>
    <name evidence="12" type="ORF">LOTGIDRAFT_158010</name>
</gene>
<dbReference type="GO" id="GO:0004930">
    <property type="term" value="F:G protein-coupled receptor activity"/>
    <property type="evidence" value="ECO:0007669"/>
    <property type="project" value="UniProtKB-KW"/>
</dbReference>
<keyword evidence="8" id="KW-0325">Glycoprotein</keyword>
<feature type="transmembrane region" description="Helical" evidence="10">
    <location>
        <begin position="62"/>
        <end position="81"/>
    </location>
</feature>
<feature type="transmembrane region" description="Helical" evidence="10">
    <location>
        <begin position="120"/>
        <end position="143"/>
    </location>
</feature>
<dbReference type="GeneID" id="20237592"/>
<accession>V4AZX9</accession>
<dbReference type="AlphaFoldDB" id="V4AZX9"/>
<dbReference type="PRINTS" id="PR00237">
    <property type="entry name" value="GPCRRHODOPSN"/>
</dbReference>
<evidence type="ECO:0000256" key="9">
    <source>
        <dbReference type="ARBA" id="ARBA00023224"/>
    </source>
</evidence>
<feature type="transmembrane region" description="Helical" evidence="10">
    <location>
        <begin position="279"/>
        <end position="307"/>
    </location>
</feature>
<feature type="transmembrane region" description="Helical" evidence="10">
    <location>
        <begin position="240"/>
        <end position="259"/>
    </location>
</feature>
<evidence type="ECO:0000256" key="6">
    <source>
        <dbReference type="ARBA" id="ARBA00023136"/>
    </source>
</evidence>
<evidence type="ECO:0000256" key="5">
    <source>
        <dbReference type="ARBA" id="ARBA00023040"/>
    </source>
</evidence>
<feature type="transmembrane region" description="Helical" evidence="10">
    <location>
        <begin position="338"/>
        <end position="359"/>
    </location>
</feature>
<dbReference type="InterPro" id="IPR017452">
    <property type="entry name" value="GPCR_Rhodpsn_7TM"/>
</dbReference>
<keyword evidence="13" id="KW-1185">Reference proteome</keyword>
<feature type="transmembrane region" description="Helical" evidence="10">
    <location>
        <begin position="155"/>
        <end position="177"/>
    </location>
</feature>
<evidence type="ECO:0000256" key="10">
    <source>
        <dbReference type="SAM" id="Phobius"/>
    </source>
</evidence>
<reference evidence="12 13" key="1">
    <citation type="journal article" date="2013" name="Nature">
        <title>Insights into bilaterian evolution from three spiralian genomes.</title>
        <authorList>
            <person name="Simakov O."/>
            <person name="Marletaz F."/>
            <person name="Cho S.J."/>
            <person name="Edsinger-Gonzales E."/>
            <person name="Havlak P."/>
            <person name="Hellsten U."/>
            <person name="Kuo D.H."/>
            <person name="Larsson T."/>
            <person name="Lv J."/>
            <person name="Arendt D."/>
            <person name="Savage R."/>
            <person name="Osoegawa K."/>
            <person name="de Jong P."/>
            <person name="Grimwood J."/>
            <person name="Chapman J.A."/>
            <person name="Shapiro H."/>
            <person name="Aerts A."/>
            <person name="Otillar R.P."/>
            <person name="Terry A.Y."/>
            <person name="Boore J.L."/>
            <person name="Grigoriev I.V."/>
            <person name="Lindberg D.R."/>
            <person name="Seaver E.C."/>
            <person name="Weisblat D.A."/>
            <person name="Putnam N.H."/>
            <person name="Rokhsar D.S."/>
        </authorList>
    </citation>
    <scope>NUCLEOTIDE SEQUENCE [LARGE SCALE GENOMIC DNA]</scope>
</reference>
<dbReference type="InterPro" id="IPR000276">
    <property type="entry name" value="GPCR_Rhodpsn"/>
</dbReference>
<keyword evidence="7" id="KW-0675">Receptor</keyword>
<evidence type="ECO:0000256" key="7">
    <source>
        <dbReference type="ARBA" id="ARBA00023170"/>
    </source>
</evidence>
<dbReference type="EMBL" id="KB200701">
    <property type="protein sequence ID" value="ESP00716.1"/>
    <property type="molecule type" value="Genomic_DNA"/>
</dbReference>
<keyword evidence="4 10" id="KW-1133">Transmembrane helix</keyword>
<evidence type="ECO:0000256" key="3">
    <source>
        <dbReference type="ARBA" id="ARBA00022692"/>
    </source>
</evidence>
<dbReference type="KEGG" id="lgi:LOTGIDRAFT_158010"/>
<keyword evidence="5" id="KW-0297">G-protein coupled receptor</keyword>
<dbReference type="PROSITE" id="PS50262">
    <property type="entry name" value="G_PROTEIN_RECEP_F1_2"/>
    <property type="match status" value="1"/>
</dbReference>
<evidence type="ECO:0000256" key="1">
    <source>
        <dbReference type="ARBA" id="ARBA00004651"/>
    </source>
</evidence>
<sequence length="431" mass="49353">MEELYDICTNQSAKYPYLIILSQIRIFIALICTETGLGALSQLTTSILLLHILLSKSHKVNVFAQLPGTIVVSLWLALYALKMKLVEMNWTEWNFTQPNFNTTKFNFGISPEFVKLIEDISTSLSIIITVAILVTNLLLLVTVLTSPKLRNNVRYMLVVSLSCADLLTGMLGMPFFIDFGIQQKVTVACEFHVVLQVLVIHAHAMITSVGLLIINIHFVTRQYNFRCINIRQSLQLPVKIVVSMLPWILTVVIVTPLIITGLHQLTAFIWSANRCPLFLYRWALITMLILNYYLPMILVFITMGFIIKGWIETNRGSVAFRPALLNEEADPLHPKTMVVLNIVCFLLLLPIHIVNNRIIMNNLEILLILMMTSFQVSMLKPVFFASFWIFTPEVKQHLTEKLKNFWNRKSSSLPQYLVNKSYRDFVEEEGN</sequence>
<keyword evidence="2" id="KW-1003">Cell membrane</keyword>
<dbReference type="GO" id="GO:0005886">
    <property type="term" value="C:plasma membrane"/>
    <property type="evidence" value="ECO:0007669"/>
    <property type="project" value="UniProtKB-SubCell"/>
</dbReference>